<sequence>MKGARDEDAFEIIEVPQFEIEDTLLLVSYKQVLTDFIQHFQTSGSSSFINTSVDDNSVLHRFDREETIPFFRKVEQVLEELIIFCTEGTKGSSGHIRSRQNLFRIHRYIDLLVDMIKAPFQRYGGPFTIEEVSSHNPGYVRFANQHDNEHDNIEADGTFANSWAVGNNSLKPLLRASKRSKSAFSQSKIGRQSFYTQEKSWRRRPSDALSAREGVHTNAMQILNRIIPNVNALLVHIFSFNRANELHMVKVGMPTLMELLGNGFQTSLPLSYLLRENRNLVESITAYARIIGSFFELIKARGKSIRYVQFLVALCTSRGRGVPKTQEAICELLFNAENGYRDHAIVPIRPCDKGFEVYAVKLSFKPMIPDPRIDAMFNKDVKKMSVGDGFGKWIPLPKFYEEYYVLGKNRPLGQYCYGLFRLYVSLCLDRNYVSIEYIQAAFPRENLLKSVMDNSLSRSVRAVLMDLVRVAYIDCEPQKVVTCPNYTRIWTDVGSKGSEVLSAFNGEGFLLVLFRETARSHLRKTSYHVLYPDLSTYWTSEEMLFEEPHKRSRPIMGKIMLKLAVKKVMTALQQAEESCNQI</sequence>
<evidence type="ECO:0000313" key="2">
    <source>
        <dbReference type="EnsemblProtists" id="PYU1_T001796"/>
    </source>
</evidence>
<dbReference type="GO" id="GO:0005262">
    <property type="term" value="F:calcium channel activity"/>
    <property type="evidence" value="ECO:0007669"/>
    <property type="project" value="InterPro"/>
</dbReference>
<dbReference type="SUPFAM" id="SSF100909">
    <property type="entry name" value="IP3 receptor type 1 binding core, domain 2"/>
    <property type="match status" value="1"/>
</dbReference>
<dbReference type="Proteomes" id="UP000019132">
    <property type="component" value="Unassembled WGS sequence"/>
</dbReference>
<dbReference type="VEuPathDB" id="FungiDB:PYU1_G001795"/>
<dbReference type="InParanoid" id="K3WA05"/>
<dbReference type="STRING" id="431595.K3WA05"/>
<feature type="domain" description="RIH" evidence="1">
    <location>
        <begin position="212"/>
        <end position="335"/>
    </location>
</feature>
<accession>K3WA05</accession>
<reference evidence="3" key="2">
    <citation type="submission" date="2010-04" db="EMBL/GenBank/DDBJ databases">
        <authorList>
            <person name="Buell R."/>
            <person name="Hamilton J."/>
            <person name="Hostetler J."/>
        </authorList>
    </citation>
    <scope>NUCLEOTIDE SEQUENCE [LARGE SCALE GENOMIC DNA]</scope>
    <source>
        <strain evidence="3">DAOM:BR144</strain>
    </source>
</reference>
<evidence type="ECO:0000313" key="3">
    <source>
        <dbReference type="Proteomes" id="UP000019132"/>
    </source>
</evidence>
<protein>
    <recommendedName>
        <fullName evidence="1">RIH domain-containing protein</fullName>
    </recommendedName>
</protein>
<dbReference type="PANTHER" id="PTHR13715:SF99">
    <property type="entry name" value="INOSITOL 1,4,5-TRISPHOSPHATE RECEPTOR-LIKE PROTEIN A"/>
    <property type="match status" value="1"/>
</dbReference>
<name>K3WA05_GLOUD</name>
<dbReference type="EMBL" id="GL376634">
    <property type="status" value="NOT_ANNOTATED_CDS"/>
    <property type="molecule type" value="Genomic_DNA"/>
</dbReference>
<dbReference type="PANTHER" id="PTHR13715">
    <property type="entry name" value="RYANODINE RECEPTOR AND IP3 RECEPTOR"/>
    <property type="match status" value="1"/>
</dbReference>
<dbReference type="AlphaFoldDB" id="K3WA05"/>
<dbReference type="InterPro" id="IPR000699">
    <property type="entry name" value="RIH_dom"/>
</dbReference>
<dbReference type="Pfam" id="PF01365">
    <property type="entry name" value="RYDR_ITPR"/>
    <property type="match status" value="1"/>
</dbReference>
<evidence type="ECO:0000259" key="1">
    <source>
        <dbReference type="Pfam" id="PF01365"/>
    </source>
</evidence>
<dbReference type="InterPro" id="IPR015925">
    <property type="entry name" value="Ryanodine_IP3_receptor"/>
</dbReference>
<proteinExistence type="predicted"/>
<dbReference type="EnsemblProtists" id="PYU1_T001796">
    <property type="protein sequence ID" value="PYU1_T001796"/>
    <property type="gene ID" value="PYU1_G001795"/>
</dbReference>
<reference evidence="2" key="3">
    <citation type="submission" date="2015-02" db="UniProtKB">
        <authorList>
            <consortium name="EnsemblProtists"/>
        </authorList>
    </citation>
    <scope>IDENTIFICATION</scope>
    <source>
        <strain evidence="2">DAOM BR144</strain>
    </source>
</reference>
<dbReference type="eggNOG" id="KOG3533">
    <property type="taxonomic scope" value="Eukaryota"/>
</dbReference>
<reference evidence="3" key="1">
    <citation type="journal article" date="2010" name="Genome Biol.">
        <title>Genome sequence of the necrotrophic plant pathogen Pythium ultimum reveals original pathogenicity mechanisms and effector repertoire.</title>
        <authorList>
            <person name="Levesque C.A."/>
            <person name="Brouwer H."/>
            <person name="Cano L."/>
            <person name="Hamilton J.P."/>
            <person name="Holt C."/>
            <person name="Huitema E."/>
            <person name="Raffaele S."/>
            <person name="Robideau G.P."/>
            <person name="Thines M."/>
            <person name="Win J."/>
            <person name="Zerillo M.M."/>
            <person name="Beakes G.W."/>
            <person name="Boore J.L."/>
            <person name="Busam D."/>
            <person name="Dumas B."/>
            <person name="Ferriera S."/>
            <person name="Fuerstenberg S.I."/>
            <person name="Gachon C.M."/>
            <person name="Gaulin E."/>
            <person name="Govers F."/>
            <person name="Grenville-Briggs L."/>
            <person name="Horner N."/>
            <person name="Hostetler J."/>
            <person name="Jiang R.H."/>
            <person name="Johnson J."/>
            <person name="Krajaejun T."/>
            <person name="Lin H."/>
            <person name="Meijer H.J."/>
            <person name="Moore B."/>
            <person name="Morris P."/>
            <person name="Phuntmart V."/>
            <person name="Puiu D."/>
            <person name="Shetty J."/>
            <person name="Stajich J.E."/>
            <person name="Tripathy S."/>
            <person name="Wawra S."/>
            <person name="van West P."/>
            <person name="Whitty B.R."/>
            <person name="Coutinho P.M."/>
            <person name="Henrissat B."/>
            <person name="Martin F."/>
            <person name="Thomas P.D."/>
            <person name="Tyler B.M."/>
            <person name="De Vries R.P."/>
            <person name="Kamoun S."/>
            <person name="Yandell M."/>
            <person name="Tisserat N."/>
            <person name="Buell C.R."/>
        </authorList>
    </citation>
    <scope>NUCLEOTIDE SEQUENCE</scope>
    <source>
        <strain evidence="3">DAOM:BR144</strain>
    </source>
</reference>
<organism evidence="2 3">
    <name type="scientific">Globisporangium ultimum (strain ATCC 200006 / CBS 805.95 / DAOM BR144)</name>
    <name type="common">Pythium ultimum</name>
    <dbReference type="NCBI Taxonomy" id="431595"/>
    <lineage>
        <taxon>Eukaryota</taxon>
        <taxon>Sar</taxon>
        <taxon>Stramenopiles</taxon>
        <taxon>Oomycota</taxon>
        <taxon>Peronosporomycetes</taxon>
        <taxon>Pythiales</taxon>
        <taxon>Pythiaceae</taxon>
        <taxon>Globisporangium</taxon>
    </lineage>
</organism>
<dbReference type="HOGENOM" id="CLU_468926_0_0_1"/>
<dbReference type="GO" id="GO:0016020">
    <property type="term" value="C:membrane"/>
    <property type="evidence" value="ECO:0007669"/>
    <property type="project" value="InterPro"/>
</dbReference>
<keyword evidence="3" id="KW-1185">Reference proteome</keyword>
<dbReference type="InterPro" id="IPR035910">
    <property type="entry name" value="RyR/IP3R_RIH_dom_sf"/>
</dbReference>